<comment type="caution">
    <text evidence="1">The sequence shown here is derived from an EMBL/GenBank/DDBJ whole genome shotgun (WGS) entry which is preliminary data.</text>
</comment>
<gene>
    <name evidence="1" type="ORF">SNAT2548_LOCUS21523</name>
</gene>
<dbReference type="Proteomes" id="UP000604046">
    <property type="component" value="Unassembled WGS sequence"/>
</dbReference>
<organism evidence="1 2">
    <name type="scientific">Symbiodinium natans</name>
    <dbReference type="NCBI Taxonomy" id="878477"/>
    <lineage>
        <taxon>Eukaryota</taxon>
        <taxon>Sar</taxon>
        <taxon>Alveolata</taxon>
        <taxon>Dinophyceae</taxon>
        <taxon>Suessiales</taxon>
        <taxon>Symbiodiniaceae</taxon>
        <taxon>Symbiodinium</taxon>
    </lineage>
</organism>
<dbReference type="AlphaFoldDB" id="A0A812QMX1"/>
<dbReference type="OrthoDB" id="10289511at2759"/>
<evidence type="ECO:0000313" key="1">
    <source>
        <dbReference type="EMBL" id="CAE7395131.1"/>
    </source>
</evidence>
<reference evidence="1" key="1">
    <citation type="submission" date="2021-02" db="EMBL/GenBank/DDBJ databases">
        <authorList>
            <person name="Dougan E. K."/>
            <person name="Rhodes N."/>
            <person name="Thang M."/>
            <person name="Chan C."/>
        </authorList>
    </citation>
    <scope>NUCLEOTIDE SEQUENCE</scope>
</reference>
<keyword evidence="2" id="KW-1185">Reference proteome</keyword>
<accession>A0A812QMX1</accession>
<name>A0A812QMX1_9DINO</name>
<dbReference type="EMBL" id="CAJNDS010002256">
    <property type="protein sequence ID" value="CAE7395131.1"/>
    <property type="molecule type" value="Genomic_DNA"/>
</dbReference>
<protein>
    <submittedName>
        <fullName evidence="1">Uncharacterized protein</fullName>
    </submittedName>
</protein>
<evidence type="ECO:0000313" key="2">
    <source>
        <dbReference type="Proteomes" id="UP000604046"/>
    </source>
</evidence>
<sequence length="435" mass="47048">MERPTSIFNCRNAGMPSCSWTEDKSKVCVGQDRRGQYFPNMPALNLSNLTGTAGIIWDCAVQGSYVGFGVGGYLGVGTSEILDGILLRQELSILFERFYGLRNRCGSSSCTYQLVLDAVAADLSPLEEFLDLDVTCFYADGGCQQRYQVYERASVELREGGTQAVGADSGLNLDLQNTEAGAQHLLPGAVNLTLRLSAANLPGIEQSAYLRLYLLPITQWSLPIGSCASLCAASPGYDCGTPDCVVEQLLPMVFRSYLERYVVLRVQLPATMDTAVGNIVHTLSVLSLPNPSADIFPIELPAQLSNSQDAEPQYLANIGYISYLSEGNPLSFARILQTGREGSGPHPFVGQRNTLYVQIGFGVTTGRLTMLELYPPAGVACQVTEEGHVLHELDNSTALVTELPLAGGQTAPFDDNVQRLCRAKLTAPDTERLLQ</sequence>
<proteinExistence type="predicted"/>